<feature type="region of interest" description="Disordered" evidence="2">
    <location>
        <begin position="1"/>
        <end position="39"/>
    </location>
</feature>
<dbReference type="STRING" id="1036612.A0A1L9TKV6"/>
<evidence type="ECO:0000256" key="2">
    <source>
        <dbReference type="SAM" id="MobiDB-lite"/>
    </source>
</evidence>
<sequence length="555" mass="60448">MEDGASTRPAESPGDSGPGEENQSLANSSKNQQSQKDRKCQYCNQAFTSSSLGRHLDQFLFKKKPDGIHDVEEIRRIRSGITRRQARTSTGKRDTPERGLAKGSLDSHQAGEAGGKGPIRMMFNTPTWHATGVINDIPNPSQSQDSAASRFAASQSRLGSLAATDLGNRGSHASSPDTVRALELALREVLDNIKAATSRTRPRISPFEFDIQVQTFPSLCLQLLPPPPTLFAPNPFPSAASFPIDPPGPDHHAMVSDAIRSKIEQWQRDQLSAESANSSLPGKSSLGMDPGTIQRNAQQHEELSLRHLELAFKHWVSLPHESRREAWQLEIMRAFARESEKRKSVDDQLARVQQEANQLRSQVEKLGSCQWPREFALFPPETLPLPRDAARELDAKESQVSPSSARWDYENMVAKWKRVVMHDRTIGRVGTAASPLPDEPVSANSADARPRTMQPPPASTHSPSAGPSPGQHPSSPYTSHESPNSGPQAKRQRLMNGRHANAPNEPSAGSATQGGPVSSTWNADPNPQPQPQPQPQHLGHSTLSNPPPASPSSTG</sequence>
<evidence type="ECO:0000313" key="4">
    <source>
        <dbReference type="Proteomes" id="UP000184356"/>
    </source>
</evidence>
<evidence type="ECO:0000313" key="3">
    <source>
        <dbReference type="EMBL" id="OJJ60057.1"/>
    </source>
</evidence>
<feature type="compositionally biased region" description="Pro residues" evidence="2">
    <location>
        <begin position="545"/>
        <end position="555"/>
    </location>
</feature>
<feature type="compositionally biased region" description="Polar residues" evidence="2">
    <location>
        <begin position="507"/>
        <end position="525"/>
    </location>
</feature>
<dbReference type="VEuPathDB" id="FungiDB:ASPSYDRAFT_149662"/>
<evidence type="ECO:0000256" key="1">
    <source>
        <dbReference type="SAM" id="Coils"/>
    </source>
</evidence>
<dbReference type="RefSeq" id="XP_040703863.1">
    <property type="nucleotide sequence ID" value="XM_040841932.1"/>
</dbReference>
<dbReference type="Proteomes" id="UP000184356">
    <property type="component" value="Unassembled WGS sequence"/>
</dbReference>
<dbReference type="GeneID" id="63758005"/>
<feature type="region of interest" description="Disordered" evidence="2">
    <location>
        <begin position="430"/>
        <end position="555"/>
    </location>
</feature>
<keyword evidence="4" id="KW-1185">Reference proteome</keyword>
<protein>
    <submittedName>
        <fullName evidence="3">Uncharacterized protein</fullName>
    </submittedName>
</protein>
<dbReference type="OrthoDB" id="3905365at2759"/>
<proteinExistence type="predicted"/>
<name>A0A1L9TKV6_9EURO</name>
<feature type="region of interest" description="Disordered" evidence="2">
    <location>
        <begin position="266"/>
        <end position="292"/>
    </location>
</feature>
<feature type="compositionally biased region" description="Polar residues" evidence="2">
    <location>
        <begin position="459"/>
        <end position="487"/>
    </location>
</feature>
<feature type="compositionally biased region" description="Polar residues" evidence="2">
    <location>
        <begin position="268"/>
        <end position="282"/>
    </location>
</feature>
<feature type="coiled-coil region" evidence="1">
    <location>
        <begin position="342"/>
        <end position="369"/>
    </location>
</feature>
<accession>A0A1L9TKV6</accession>
<reference evidence="4" key="1">
    <citation type="journal article" date="2017" name="Genome Biol.">
        <title>Comparative genomics reveals high biological diversity and specific adaptations in the industrially and medically important fungal genus Aspergillus.</title>
        <authorList>
            <person name="de Vries R.P."/>
            <person name="Riley R."/>
            <person name="Wiebenga A."/>
            <person name="Aguilar-Osorio G."/>
            <person name="Amillis S."/>
            <person name="Uchima C.A."/>
            <person name="Anderluh G."/>
            <person name="Asadollahi M."/>
            <person name="Askin M."/>
            <person name="Barry K."/>
            <person name="Battaglia E."/>
            <person name="Bayram O."/>
            <person name="Benocci T."/>
            <person name="Braus-Stromeyer S.A."/>
            <person name="Caldana C."/>
            <person name="Canovas D."/>
            <person name="Cerqueira G.C."/>
            <person name="Chen F."/>
            <person name="Chen W."/>
            <person name="Choi C."/>
            <person name="Clum A."/>
            <person name="Dos Santos R.A."/>
            <person name="Damasio A.R."/>
            <person name="Diallinas G."/>
            <person name="Emri T."/>
            <person name="Fekete E."/>
            <person name="Flipphi M."/>
            <person name="Freyberg S."/>
            <person name="Gallo A."/>
            <person name="Gournas C."/>
            <person name="Habgood R."/>
            <person name="Hainaut M."/>
            <person name="Harispe M.L."/>
            <person name="Henrissat B."/>
            <person name="Hilden K.S."/>
            <person name="Hope R."/>
            <person name="Hossain A."/>
            <person name="Karabika E."/>
            <person name="Karaffa L."/>
            <person name="Karanyi Z."/>
            <person name="Krasevec N."/>
            <person name="Kuo A."/>
            <person name="Kusch H."/>
            <person name="LaButti K."/>
            <person name="Lagendijk E.L."/>
            <person name="Lapidus A."/>
            <person name="Levasseur A."/>
            <person name="Lindquist E."/>
            <person name="Lipzen A."/>
            <person name="Logrieco A.F."/>
            <person name="MacCabe A."/>
            <person name="Maekelae M.R."/>
            <person name="Malavazi I."/>
            <person name="Melin P."/>
            <person name="Meyer V."/>
            <person name="Mielnichuk N."/>
            <person name="Miskei M."/>
            <person name="Molnar A.P."/>
            <person name="Mule G."/>
            <person name="Ngan C.Y."/>
            <person name="Orejas M."/>
            <person name="Orosz E."/>
            <person name="Ouedraogo J.P."/>
            <person name="Overkamp K.M."/>
            <person name="Park H.-S."/>
            <person name="Perrone G."/>
            <person name="Piumi F."/>
            <person name="Punt P.J."/>
            <person name="Ram A.F."/>
            <person name="Ramon A."/>
            <person name="Rauscher S."/>
            <person name="Record E."/>
            <person name="Riano-Pachon D.M."/>
            <person name="Robert V."/>
            <person name="Roehrig J."/>
            <person name="Ruller R."/>
            <person name="Salamov A."/>
            <person name="Salih N.S."/>
            <person name="Samson R.A."/>
            <person name="Sandor E."/>
            <person name="Sanguinetti M."/>
            <person name="Schuetze T."/>
            <person name="Sepcic K."/>
            <person name="Shelest E."/>
            <person name="Sherlock G."/>
            <person name="Sophianopoulou V."/>
            <person name="Squina F.M."/>
            <person name="Sun H."/>
            <person name="Susca A."/>
            <person name="Todd R.B."/>
            <person name="Tsang A."/>
            <person name="Unkles S.E."/>
            <person name="van de Wiele N."/>
            <person name="van Rossen-Uffink D."/>
            <person name="Oliveira J.V."/>
            <person name="Vesth T.C."/>
            <person name="Visser J."/>
            <person name="Yu J.-H."/>
            <person name="Zhou M."/>
            <person name="Andersen M.R."/>
            <person name="Archer D.B."/>
            <person name="Baker S.E."/>
            <person name="Benoit I."/>
            <person name="Brakhage A.A."/>
            <person name="Braus G.H."/>
            <person name="Fischer R."/>
            <person name="Frisvad J.C."/>
            <person name="Goldman G.H."/>
            <person name="Houbraken J."/>
            <person name="Oakley B."/>
            <person name="Pocsi I."/>
            <person name="Scazzocchio C."/>
            <person name="Seiboth B."/>
            <person name="vanKuyk P.A."/>
            <person name="Wortman J."/>
            <person name="Dyer P.S."/>
            <person name="Grigoriev I.V."/>
        </authorList>
    </citation>
    <scope>NUCLEOTIDE SEQUENCE [LARGE SCALE GENOMIC DNA]</scope>
    <source>
        <strain evidence="4">CBS 593.65</strain>
    </source>
</reference>
<dbReference type="EMBL" id="KV878585">
    <property type="protein sequence ID" value="OJJ60057.1"/>
    <property type="molecule type" value="Genomic_DNA"/>
</dbReference>
<feature type="compositionally biased region" description="Basic and acidic residues" evidence="2">
    <location>
        <begin position="91"/>
        <end position="100"/>
    </location>
</feature>
<organism evidence="3 4">
    <name type="scientific">Aspergillus sydowii CBS 593.65</name>
    <dbReference type="NCBI Taxonomy" id="1036612"/>
    <lineage>
        <taxon>Eukaryota</taxon>
        <taxon>Fungi</taxon>
        <taxon>Dikarya</taxon>
        <taxon>Ascomycota</taxon>
        <taxon>Pezizomycotina</taxon>
        <taxon>Eurotiomycetes</taxon>
        <taxon>Eurotiomycetidae</taxon>
        <taxon>Eurotiales</taxon>
        <taxon>Aspergillaceae</taxon>
        <taxon>Aspergillus</taxon>
        <taxon>Aspergillus subgen. Nidulantes</taxon>
    </lineage>
</organism>
<feature type="compositionally biased region" description="Low complexity" evidence="2">
    <location>
        <begin position="141"/>
        <end position="152"/>
    </location>
</feature>
<feature type="region of interest" description="Disordered" evidence="2">
    <location>
        <begin position="79"/>
        <end position="152"/>
    </location>
</feature>
<dbReference type="AlphaFoldDB" id="A0A1L9TKV6"/>
<feature type="compositionally biased region" description="Polar residues" evidence="2">
    <location>
        <begin position="21"/>
        <end position="34"/>
    </location>
</feature>
<gene>
    <name evidence="3" type="ORF">ASPSYDRAFT_149662</name>
</gene>
<keyword evidence="1" id="KW-0175">Coiled coil</keyword>